<comment type="caution">
    <text evidence="2">The sequence shown here is derived from an EMBL/GenBank/DDBJ whole genome shotgun (WGS) entry which is preliminary data.</text>
</comment>
<evidence type="ECO:0000313" key="2">
    <source>
        <dbReference type="EMBL" id="KAJ7769616.1"/>
    </source>
</evidence>
<sequence length="94" mass="10432">MPMISSFPFIIAVAAAVLAVVLFITGVACRSRTVYSYKVGNGTTTRYWRNTTLVTFGRRHFSWTIAGKSAQPIETHAPAQEMVVQRAQLFPRSP</sequence>
<keyword evidence="1" id="KW-1133">Transmembrane helix</keyword>
<dbReference type="EMBL" id="JARJLG010000025">
    <property type="protein sequence ID" value="KAJ7769616.1"/>
    <property type="molecule type" value="Genomic_DNA"/>
</dbReference>
<keyword evidence="1" id="KW-0812">Transmembrane</keyword>
<reference evidence="2" key="1">
    <citation type="submission" date="2023-03" db="EMBL/GenBank/DDBJ databases">
        <title>Massive genome expansion in bonnet fungi (Mycena s.s.) driven by repeated elements and novel gene families across ecological guilds.</title>
        <authorList>
            <consortium name="Lawrence Berkeley National Laboratory"/>
            <person name="Harder C.B."/>
            <person name="Miyauchi S."/>
            <person name="Viragh M."/>
            <person name="Kuo A."/>
            <person name="Thoen E."/>
            <person name="Andreopoulos B."/>
            <person name="Lu D."/>
            <person name="Skrede I."/>
            <person name="Drula E."/>
            <person name="Henrissat B."/>
            <person name="Morin E."/>
            <person name="Kohler A."/>
            <person name="Barry K."/>
            <person name="LaButti K."/>
            <person name="Morin E."/>
            <person name="Salamov A."/>
            <person name="Lipzen A."/>
            <person name="Mereny Z."/>
            <person name="Hegedus B."/>
            <person name="Baldrian P."/>
            <person name="Stursova M."/>
            <person name="Weitz H."/>
            <person name="Taylor A."/>
            <person name="Grigoriev I.V."/>
            <person name="Nagy L.G."/>
            <person name="Martin F."/>
            <person name="Kauserud H."/>
        </authorList>
    </citation>
    <scope>NUCLEOTIDE SEQUENCE</scope>
    <source>
        <strain evidence="2">CBHHK188m</strain>
    </source>
</reference>
<evidence type="ECO:0000256" key="1">
    <source>
        <dbReference type="SAM" id="Phobius"/>
    </source>
</evidence>
<dbReference type="AlphaFoldDB" id="A0AAD7JQ86"/>
<feature type="transmembrane region" description="Helical" evidence="1">
    <location>
        <begin position="6"/>
        <end position="29"/>
    </location>
</feature>
<accession>A0AAD7JQ86</accession>
<name>A0AAD7JQ86_9AGAR</name>
<evidence type="ECO:0000313" key="3">
    <source>
        <dbReference type="Proteomes" id="UP001215280"/>
    </source>
</evidence>
<dbReference type="Proteomes" id="UP001215280">
    <property type="component" value="Unassembled WGS sequence"/>
</dbReference>
<organism evidence="2 3">
    <name type="scientific">Mycena maculata</name>
    <dbReference type="NCBI Taxonomy" id="230809"/>
    <lineage>
        <taxon>Eukaryota</taxon>
        <taxon>Fungi</taxon>
        <taxon>Dikarya</taxon>
        <taxon>Basidiomycota</taxon>
        <taxon>Agaricomycotina</taxon>
        <taxon>Agaricomycetes</taxon>
        <taxon>Agaricomycetidae</taxon>
        <taxon>Agaricales</taxon>
        <taxon>Marasmiineae</taxon>
        <taxon>Mycenaceae</taxon>
        <taxon>Mycena</taxon>
    </lineage>
</organism>
<keyword evidence="3" id="KW-1185">Reference proteome</keyword>
<gene>
    <name evidence="2" type="ORF">DFH07DRAFT_954211</name>
</gene>
<proteinExistence type="predicted"/>
<protein>
    <submittedName>
        <fullName evidence="2">Uncharacterized protein</fullName>
    </submittedName>
</protein>
<keyword evidence="1" id="KW-0472">Membrane</keyword>